<dbReference type="CDD" id="cd07361">
    <property type="entry name" value="MEMO_like"/>
    <property type="match status" value="1"/>
</dbReference>
<organism evidence="2 3">
    <name type="scientific">Chlorobaculum parvum (strain DSM 263 / NCIMB 8327)</name>
    <name type="common">Chlorobium vibrioforme subsp. thiosulfatophilum</name>
    <dbReference type="NCBI Taxonomy" id="517417"/>
    <lineage>
        <taxon>Bacteria</taxon>
        <taxon>Pseudomonadati</taxon>
        <taxon>Chlorobiota</taxon>
        <taxon>Chlorobiia</taxon>
        <taxon>Chlorobiales</taxon>
        <taxon>Chlorobiaceae</taxon>
        <taxon>Chlorobaculum</taxon>
    </lineage>
</organism>
<evidence type="ECO:0000313" key="2">
    <source>
        <dbReference type="EMBL" id="ACF11204.1"/>
    </source>
</evidence>
<dbReference type="NCBIfam" id="TIGR04336">
    <property type="entry name" value="AmmeMemoSam_B"/>
    <property type="match status" value="1"/>
</dbReference>
<dbReference type="Gene3D" id="3.40.830.10">
    <property type="entry name" value="LigB-like"/>
    <property type="match status" value="1"/>
</dbReference>
<dbReference type="PANTHER" id="PTHR11060">
    <property type="entry name" value="PROTEIN MEMO1"/>
    <property type="match status" value="1"/>
</dbReference>
<dbReference type="eggNOG" id="COG1355">
    <property type="taxonomic scope" value="Bacteria"/>
</dbReference>
<dbReference type="PANTHER" id="PTHR11060:SF0">
    <property type="entry name" value="PROTEIN MEMO1"/>
    <property type="match status" value="1"/>
</dbReference>
<accession>B3QMQ1</accession>
<dbReference type="OrthoDB" id="9785549at2"/>
<dbReference type="HOGENOM" id="CLU_758056_0_0_10"/>
<protein>
    <recommendedName>
        <fullName evidence="4">AmmeMemoRadiSam system protein B</fullName>
    </recommendedName>
</protein>
<evidence type="ECO:0008006" key="4">
    <source>
        <dbReference type="Google" id="ProtNLM"/>
    </source>
</evidence>
<comment type="similarity">
    <text evidence="1">Belongs to the MEMO1 family.</text>
</comment>
<dbReference type="InterPro" id="IPR002737">
    <property type="entry name" value="MEMO1_fam"/>
</dbReference>
<dbReference type="STRING" id="517417.Cpar_0788"/>
<dbReference type="KEGG" id="cpc:Cpar_0788"/>
<reference evidence="2" key="1">
    <citation type="submission" date="2008-06" db="EMBL/GenBank/DDBJ databases">
        <title>Complete sequence of Chlorobaculum parvum NCIB 8327.</title>
        <authorList>
            <consortium name="US DOE Joint Genome Institute"/>
            <person name="Lucas S."/>
            <person name="Copeland A."/>
            <person name="Lapidus A."/>
            <person name="Glavina del Rio T."/>
            <person name="Dalin E."/>
            <person name="Tice H."/>
            <person name="Bruce D."/>
            <person name="Goodwin L."/>
            <person name="Pitluck S."/>
            <person name="Schmutz J."/>
            <person name="Larimer F."/>
            <person name="Land M."/>
            <person name="Hauser L."/>
            <person name="Kyrpides N."/>
            <person name="Mikhailova N."/>
            <person name="Zhao F."/>
            <person name="Li T."/>
            <person name="Liu Z."/>
            <person name="Overmann J."/>
            <person name="Bryant D.A."/>
            <person name="Richardson P."/>
        </authorList>
    </citation>
    <scope>NUCLEOTIDE SEQUENCE [LARGE SCALE GENOMIC DNA]</scope>
    <source>
        <strain evidence="2">NCIB 8327</strain>
    </source>
</reference>
<dbReference type="Pfam" id="PF01875">
    <property type="entry name" value="Memo"/>
    <property type="match status" value="1"/>
</dbReference>
<sequence>MRYIARTVISMCLFFALILSNSVLLARSDPEFSTRALADTVGFAHKARQMDSVMVRIDRLYHDDLARTQQPVGTVWRAAICPHDDYTYASWLYPAVLRNIKAKTVIIFGVAHKAWRYNLENWLVFDSFSSWRGPYGPVTVSPLREEIIKQLPADMAIVHDPMQSEEYSVEAMIPFLQYQKRDVEVISILVPYMDFERMQTISKHLAKALFIVMSQKNLRWGEDVAILISSDAVHYGDEDWGGYNYAYYGTGSKANALAEAYDREIISTCFDSELTEKKVARFYAYTTKPDNFKEYKWSWCGNYAISVALLTSRDLQKLEKSAPLKGVPIAYATSISQPHLKVDDLGMGETAIAMQRHWVGYPAIGFK</sequence>
<evidence type="ECO:0000313" key="3">
    <source>
        <dbReference type="Proteomes" id="UP000008811"/>
    </source>
</evidence>
<name>B3QMQ1_CHLP8</name>
<gene>
    <name evidence="2" type="ordered locus">Cpar_0788</name>
</gene>
<dbReference type="EMBL" id="CP001099">
    <property type="protein sequence ID" value="ACF11204.1"/>
    <property type="molecule type" value="Genomic_DNA"/>
</dbReference>
<proteinExistence type="inferred from homology"/>
<dbReference type="Proteomes" id="UP000008811">
    <property type="component" value="Chromosome"/>
</dbReference>
<dbReference type="AlphaFoldDB" id="B3QMQ1"/>
<keyword evidence="3" id="KW-1185">Reference proteome</keyword>
<evidence type="ECO:0000256" key="1">
    <source>
        <dbReference type="ARBA" id="ARBA00006315"/>
    </source>
</evidence>